<proteinExistence type="predicted"/>
<evidence type="ECO:0000313" key="1">
    <source>
        <dbReference type="EMBL" id="MCD9641676.1"/>
    </source>
</evidence>
<dbReference type="EMBL" id="JACEIK010003426">
    <property type="protein sequence ID" value="MCD9641676.1"/>
    <property type="molecule type" value="Genomic_DNA"/>
</dbReference>
<reference evidence="1 2" key="1">
    <citation type="journal article" date="2021" name="BMC Genomics">
        <title>Datura genome reveals duplications of psychoactive alkaloid biosynthetic genes and high mutation rate following tissue culture.</title>
        <authorList>
            <person name="Rajewski A."/>
            <person name="Carter-House D."/>
            <person name="Stajich J."/>
            <person name="Litt A."/>
        </authorList>
    </citation>
    <scope>NUCLEOTIDE SEQUENCE [LARGE SCALE GENOMIC DNA]</scope>
    <source>
        <strain evidence="1">AR-01</strain>
    </source>
</reference>
<sequence length="74" mass="7788">ELVGDVVHVLLPPRAPCSAKSAGASRGALHGHSIGVKGASRLLHWKADALRHAFASRRWSHGVASGCFKLLALQ</sequence>
<feature type="non-terminal residue" evidence="1">
    <location>
        <position position="74"/>
    </location>
</feature>
<organism evidence="1 2">
    <name type="scientific">Datura stramonium</name>
    <name type="common">Jimsonweed</name>
    <name type="synonym">Common thornapple</name>
    <dbReference type="NCBI Taxonomy" id="4076"/>
    <lineage>
        <taxon>Eukaryota</taxon>
        <taxon>Viridiplantae</taxon>
        <taxon>Streptophyta</taxon>
        <taxon>Embryophyta</taxon>
        <taxon>Tracheophyta</taxon>
        <taxon>Spermatophyta</taxon>
        <taxon>Magnoliopsida</taxon>
        <taxon>eudicotyledons</taxon>
        <taxon>Gunneridae</taxon>
        <taxon>Pentapetalae</taxon>
        <taxon>asterids</taxon>
        <taxon>lamiids</taxon>
        <taxon>Solanales</taxon>
        <taxon>Solanaceae</taxon>
        <taxon>Solanoideae</taxon>
        <taxon>Datureae</taxon>
        <taxon>Datura</taxon>
    </lineage>
</organism>
<dbReference type="Proteomes" id="UP000823775">
    <property type="component" value="Unassembled WGS sequence"/>
</dbReference>
<protein>
    <submittedName>
        <fullName evidence="1">Uncharacterized protein</fullName>
    </submittedName>
</protein>
<feature type="non-terminal residue" evidence="1">
    <location>
        <position position="1"/>
    </location>
</feature>
<gene>
    <name evidence="1" type="ORF">HAX54_028021</name>
</gene>
<name>A0ABS8V4X9_DATST</name>
<evidence type="ECO:0000313" key="2">
    <source>
        <dbReference type="Proteomes" id="UP000823775"/>
    </source>
</evidence>
<comment type="caution">
    <text evidence="1">The sequence shown here is derived from an EMBL/GenBank/DDBJ whole genome shotgun (WGS) entry which is preliminary data.</text>
</comment>
<accession>A0ABS8V4X9</accession>
<keyword evidence="2" id="KW-1185">Reference proteome</keyword>